<dbReference type="NCBIfam" id="TIGR00745">
    <property type="entry name" value="apbA_panE"/>
    <property type="match status" value="1"/>
</dbReference>
<proteinExistence type="inferred from homology"/>
<evidence type="ECO:0000256" key="1">
    <source>
        <dbReference type="ARBA" id="ARBA00007870"/>
    </source>
</evidence>
<evidence type="ECO:0000256" key="4">
    <source>
        <dbReference type="RuleBase" id="RU362068"/>
    </source>
</evidence>
<dbReference type="SUPFAM" id="SSF48179">
    <property type="entry name" value="6-phosphogluconate dehydrogenase C-terminal domain-like"/>
    <property type="match status" value="1"/>
</dbReference>
<dbReference type="Pfam" id="PF02558">
    <property type="entry name" value="ApbA"/>
    <property type="match status" value="1"/>
</dbReference>
<dbReference type="SUPFAM" id="SSF51735">
    <property type="entry name" value="NAD(P)-binding Rossmann-fold domains"/>
    <property type="match status" value="1"/>
</dbReference>
<keyword evidence="3 4" id="KW-0560">Oxidoreductase</keyword>
<dbReference type="InterPro" id="IPR013752">
    <property type="entry name" value="KPA_reductase"/>
</dbReference>
<feature type="domain" description="Ketopantoate reductase N-terminal" evidence="5">
    <location>
        <begin position="3"/>
        <end position="140"/>
    </location>
</feature>
<dbReference type="RefSeq" id="WP_278157307.1">
    <property type="nucleotide sequence ID" value="NZ_CP121252.1"/>
</dbReference>
<dbReference type="InterPro" id="IPR013328">
    <property type="entry name" value="6PGD_dom2"/>
</dbReference>
<protein>
    <recommendedName>
        <fullName evidence="4">2-dehydropantoate 2-reductase</fullName>
        <ecNumber evidence="4">1.1.1.169</ecNumber>
    </recommendedName>
    <alternativeName>
        <fullName evidence="4">Ketopantoate reductase</fullName>
    </alternativeName>
</protein>
<feature type="domain" description="Ketopantoate reductase C-terminal" evidence="6">
    <location>
        <begin position="173"/>
        <end position="293"/>
    </location>
</feature>
<organism evidence="7 8">
    <name type="scientific">Citricoccus muralis</name>
    <dbReference type="NCBI Taxonomy" id="169134"/>
    <lineage>
        <taxon>Bacteria</taxon>
        <taxon>Bacillati</taxon>
        <taxon>Actinomycetota</taxon>
        <taxon>Actinomycetes</taxon>
        <taxon>Micrococcales</taxon>
        <taxon>Micrococcaceae</taxon>
        <taxon>Citricoccus</taxon>
    </lineage>
</organism>
<dbReference type="PANTHER" id="PTHR21708:SF26">
    <property type="entry name" value="2-DEHYDROPANTOATE 2-REDUCTASE"/>
    <property type="match status" value="1"/>
</dbReference>
<gene>
    <name evidence="7" type="ORF">P8192_12240</name>
</gene>
<comment type="similarity">
    <text evidence="1 4">Belongs to the ketopantoate reductase family.</text>
</comment>
<dbReference type="EMBL" id="CP121252">
    <property type="protein sequence ID" value="WFP16149.1"/>
    <property type="molecule type" value="Genomic_DNA"/>
</dbReference>
<dbReference type="Gene3D" id="3.40.50.720">
    <property type="entry name" value="NAD(P)-binding Rossmann-like Domain"/>
    <property type="match status" value="1"/>
</dbReference>
<dbReference type="Gene3D" id="1.10.1040.10">
    <property type="entry name" value="N-(1-d-carboxylethyl)-l-norvaline Dehydrogenase, domain 2"/>
    <property type="match status" value="1"/>
</dbReference>
<dbReference type="PANTHER" id="PTHR21708">
    <property type="entry name" value="PROBABLE 2-DEHYDROPANTOATE 2-REDUCTASE"/>
    <property type="match status" value="1"/>
</dbReference>
<dbReference type="Pfam" id="PF08546">
    <property type="entry name" value="ApbA_C"/>
    <property type="match status" value="1"/>
</dbReference>
<accession>A0ABY8H4T4</accession>
<dbReference type="InterPro" id="IPR008927">
    <property type="entry name" value="6-PGluconate_DH-like_C_sf"/>
</dbReference>
<reference evidence="7 8" key="1">
    <citation type="submission" date="2023-04" db="EMBL/GenBank/DDBJ databases">
        <title>Funneling lignin-derived compounds into biodiesel using alkali-halophilic Citricoccus sp. P2.</title>
        <authorList>
            <person name="Luo C.-B."/>
        </authorList>
    </citation>
    <scope>NUCLEOTIDE SEQUENCE [LARGE SCALE GENOMIC DNA]</scope>
    <source>
        <strain evidence="7 8">P2</strain>
    </source>
</reference>
<dbReference type="EC" id="1.1.1.169" evidence="4"/>
<keyword evidence="4" id="KW-0566">Pantothenate biosynthesis</keyword>
<evidence type="ECO:0000313" key="8">
    <source>
        <dbReference type="Proteomes" id="UP001219037"/>
    </source>
</evidence>
<dbReference type="GO" id="GO:0008677">
    <property type="term" value="F:2-dehydropantoate 2-reductase activity"/>
    <property type="evidence" value="ECO:0007669"/>
    <property type="project" value="UniProtKB-EC"/>
</dbReference>
<dbReference type="InterPro" id="IPR051402">
    <property type="entry name" value="KPR-Related"/>
</dbReference>
<evidence type="ECO:0000259" key="5">
    <source>
        <dbReference type="Pfam" id="PF02558"/>
    </source>
</evidence>
<name>A0ABY8H4T4_9MICC</name>
<comment type="pathway">
    <text evidence="4">Cofactor biosynthesis; (R)-pantothenate biosynthesis; (R)-pantoate from 3-methyl-2-oxobutanoate: step 2/2.</text>
</comment>
<dbReference type="Proteomes" id="UP001219037">
    <property type="component" value="Chromosome"/>
</dbReference>
<dbReference type="InterPro" id="IPR036291">
    <property type="entry name" value="NAD(P)-bd_dom_sf"/>
</dbReference>
<sequence>MRILMVGAGGTGGAFGTYLHEAGREVTFLVRSERAERLRRDGLRFVSSGLDRTHPVNLLVRGEETAPFDLVVLAVKATALDSALDDIAPYVGPDTLILPILNGMAHLDLVEQRYPGRTLGGFVRIVATLDGDTVHQLTPLCGLTVGSLTEEPLPAAVVEALDVPGIDFAVRDDIRSALWEKWMFIAAAGVTTCLFRGPIGDIIDAGGLPHIHATVQELEAVAAHAGYPVSEAAQQASRAMLTEPGSEFTSSLYRDLVAGYRTEAEHLLGDLARRARELGSDTPLLDLALVQIRTVSRAVRPEA</sequence>
<keyword evidence="8" id="KW-1185">Reference proteome</keyword>
<evidence type="ECO:0000313" key="7">
    <source>
        <dbReference type="EMBL" id="WFP16149.1"/>
    </source>
</evidence>
<evidence type="ECO:0000256" key="2">
    <source>
        <dbReference type="ARBA" id="ARBA00022857"/>
    </source>
</evidence>
<keyword evidence="2 4" id="KW-0521">NADP</keyword>
<comment type="function">
    <text evidence="4">Catalyzes the NADPH-dependent reduction of ketopantoate into pantoic acid.</text>
</comment>
<evidence type="ECO:0000256" key="3">
    <source>
        <dbReference type="ARBA" id="ARBA00023002"/>
    </source>
</evidence>
<comment type="catalytic activity">
    <reaction evidence="4">
        <text>(R)-pantoate + NADP(+) = 2-dehydropantoate + NADPH + H(+)</text>
        <dbReference type="Rhea" id="RHEA:16233"/>
        <dbReference type="ChEBI" id="CHEBI:11561"/>
        <dbReference type="ChEBI" id="CHEBI:15378"/>
        <dbReference type="ChEBI" id="CHEBI:15980"/>
        <dbReference type="ChEBI" id="CHEBI:57783"/>
        <dbReference type="ChEBI" id="CHEBI:58349"/>
        <dbReference type="EC" id="1.1.1.169"/>
    </reaction>
</comment>
<dbReference type="InterPro" id="IPR003710">
    <property type="entry name" value="ApbA"/>
</dbReference>
<evidence type="ECO:0000259" key="6">
    <source>
        <dbReference type="Pfam" id="PF08546"/>
    </source>
</evidence>
<dbReference type="InterPro" id="IPR013332">
    <property type="entry name" value="KPR_N"/>
</dbReference>